<evidence type="ECO:0000313" key="2">
    <source>
        <dbReference type="EMBL" id="KAF9944417.1"/>
    </source>
</evidence>
<feature type="compositionally biased region" description="Polar residues" evidence="1">
    <location>
        <begin position="227"/>
        <end position="236"/>
    </location>
</feature>
<feature type="compositionally biased region" description="Polar residues" evidence="1">
    <location>
        <begin position="1"/>
        <end position="10"/>
    </location>
</feature>
<gene>
    <name evidence="2" type="ORF">BGZ70_004670</name>
</gene>
<evidence type="ECO:0000256" key="1">
    <source>
        <dbReference type="SAM" id="MobiDB-lite"/>
    </source>
</evidence>
<feature type="region of interest" description="Disordered" evidence="1">
    <location>
        <begin position="266"/>
        <end position="295"/>
    </location>
</feature>
<organism evidence="2 3">
    <name type="scientific">Mortierella alpina</name>
    <name type="common">Oleaginous fungus</name>
    <name type="synonym">Mortierella renispora</name>
    <dbReference type="NCBI Taxonomy" id="64518"/>
    <lineage>
        <taxon>Eukaryota</taxon>
        <taxon>Fungi</taxon>
        <taxon>Fungi incertae sedis</taxon>
        <taxon>Mucoromycota</taxon>
        <taxon>Mortierellomycotina</taxon>
        <taxon>Mortierellomycetes</taxon>
        <taxon>Mortierellales</taxon>
        <taxon>Mortierellaceae</taxon>
        <taxon>Mortierella</taxon>
    </lineage>
</organism>
<feature type="region of interest" description="Disordered" evidence="1">
    <location>
        <begin position="217"/>
        <end position="236"/>
    </location>
</feature>
<comment type="caution">
    <text evidence="2">The sequence shown here is derived from an EMBL/GenBank/DDBJ whole genome shotgun (WGS) entry which is preliminary data.</text>
</comment>
<evidence type="ECO:0000313" key="3">
    <source>
        <dbReference type="Proteomes" id="UP000738359"/>
    </source>
</evidence>
<proteinExistence type="predicted"/>
<dbReference type="OrthoDB" id="10488819at2759"/>
<feature type="non-terminal residue" evidence="2">
    <location>
        <position position="295"/>
    </location>
</feature>
<protein>
    <submittedName>
        <fullName evidence="2">Uncharacterized protein</fullName>
    </submittedName>
</protein>
<dbReference type="EMBL" id="JAAAHY010002463">
    <property type="protein sequence ID" value="KAF9944417.1"/>
    <property type="molecule type" value="Genomic_DNA"/>
</dbReference>
<feature type="compositionally biased region" description="Low complexity" evidence="1">
    <location>
        <begin position="23"/>
        <end position="59"/>
    </location>
</feature>
<sequence length="295" mass="32114">MSCSRSPLSDRTNRPTVHVPAPAQTNATTTAGNQNNQATARSAAPAAPAATTAPANPATPASPPPPHRVHFALPGHDHTFTAQHLTTELPAIPWAPSREELRAATVGVRNAQTILRTVEASTTQWVSEYIAELGERFRMQTRTRTFSPIVPEDNVDSDARLDQYSRAIAGCNHISHGLKRNLREYAPTFDREVEFGDTSDTTHKLLSRYVFHGEYDGHGKRRRHNQDITPTEDTPVTANVAPDHTDDAPVVEEIVEPVTTVVVHAASSAATTARPQLRRTESSVQEDAPPVADQV</sequence>
<reference evidence="2" key="1">
    <citation type="journal article" date="2020" name="Fungal Divers.">
        <title>Resolving the Mortierellaceae phylogeny through synthesis of multi-gene phylogenetics and phylogenomics.</title>
        <authorList>
            <person name="Vandepol N."/>
            <person name="Liber J."/>
            <person name="Desiro A."/>
            <person name="Na H."/>
            <person name="Kennedy M."/>
            <person name="Barry K."/>
            <person name="Grigoriev I.V."/>
            <person name="Miller A.N."/>
            <person name="O'Donnell K."/>
            <person name="Stajich J.E."/>
            <person name="Bonito G."/>
        </authorList>
    </citation>
    <scope>NUCLEOTIDE SEQUENCE</scope>
    <source>
        <strain evidence="2">CK1249</strain>
    </source>
</reference>
<accession>A0A9P6IQL2</accession>
<keyword evidence="3" id="KW-1185">Reference proteome</keyword>
<feature type="region of interest" description="Disordered" evidence="1">
    <location>
        <begin position="1"/>
        <end position="73"/>
    </location>
</feature>
<dbReference type="AlphaFoldDB" id="A0A9P6IQL2"/>
<name>A0A9P6IQL2_MORAP</name>
<dbReference type="Proteomes" id="UP000738359">
    <property type="component" value="Unassembled WGS sequence"/>
</dbReference>